<dbReference type="GO" id="GO:0005886">
    <property type="term" value="C:plasma membrane"/>
    <property type="evidence" value="ECO:0007669"/>
    <property type="project" value="UniProtKB-SubCell"/>
</dbReference>
<evidence type="ECO:0000256" key="8">
    <source>
        <dbReference type="ARBA" id="ARBA00022989"/>
    </source>
</evidence>
<sequence>MSGLAFALILVGALIHAGWNIVAKKAQGDARFTFFSCFIMAVVWSPLALWLGWEVMPLWGLTEWLFIAASGFVHWVYFVCLLTGYRKSDLTVVYPLARGSGPLLSSFVAVVVFGERLSTLGVFGILGVVVGVFLIAGGPGLFKAAHDPARRERVLAGVFWGLLTGALIAAYTVLDAYAVKVIALSPILFDYWCNILRLPYAVVPVLRNRAEAWRLWQQQWRYALVVAVFSPMAYVCVLFAVRLAPVSHVAPAREVSMLFAALIGGHLLGEGDRGLRIVGALAIALGVMALALG</sequence>
<keyword evidence="3" id="KW-0444">Lipid biosynthesis</keyword>
<dbReference type="PANTHER" id="PTHR30561">
    <property type="entry name" value="SMR FAMILY PROTON-DEPENDENT DRUG EFFLUX TRANSPORTER SUGE"/>
    <property type="match status" value="1"/>
</dbReference>
<feature type="transmembrane region" description="Helical" evidence="11">
    <location>
        <begin position="92"/>
        <end position="113"/>
    </location>
</feature>
<dbReference type="GO" id="GO:0022857">
    <property type="term" value="F:transmembrane transporter activity"/>
    <property type="evidence" value="ECO:0007669"/>
    <property type="project" value="InterPro"/>
</dbReference>
<evidence type="ECO:0000256" key="4">
    <source>
        <dbReference type="ARBA" id="ARBA00022519"/>
    </source>
</evidence>
<keyword evidence="7" id="KW-0448">Lipopolysaccharide biosynthesis</keyword>
<feature type="transmembrane region" description="Helical" evidence="11">
    <location>
        <begin position="64"/>
        <end position="86"/>
    </location>
</feature>
<dbReference type="STRING" id="28066.RF819_06710"/>
<dbReference type="OrthoDB" id="9783707at2"/>
<feature type="transmembrane region" description="Helical" evidence="11">
    <location>
        <begin position="33"/>
        <end position="52"/>
    </location>
</feature>
<keyword evidence="5" id="KW-0441">Lipid A biosynthesis</keyword>
<evidence type="ECO:0000256" key="11">
    <source>
        <dbReference type="SAM" id="Phobius"/>
    </source>
</evidence>
<evidence type="ECO:0000256" key="10">
    <source>
        <dbReference type="ARBA" id="ARBA00023136"/>
    </source>
</evidence>
<keyword evidence="10 11" id="KW-0472">Membrane</keyword>
<evidence type="ECO:0000256" key="3">
    <source>
        <dbReference type="ARBA" id="ARBA00022516"/>
    </source>
</evidence>
<keyword evidence="14" id="KW-1185">Reference proteome</keyword>
<keyword evidence="4" id="KW-0997">Cell inner membrane</keyword>
<evidence type="ECO:0000256" key="6">
    <source>
        <dbReference type="ARBA" id="ARBA00022692"/>
    </source>
</evidence>
<evidence type="ECO:0000256" key="9">
    <source>
        <dbReference type="ARBA" id="ARBA00023098"/>
    </source>
</evidence>
<dbReference type="Pfam" id="PF00892">
    <property type="entry name" value="EamA"/>
    <property type="match status" value="2"/>
</dbReference>
<dbReference type="GO" id="GO:0009103">
    <property type="term" value="P:lipopolysaccharide biosynthetic process"/>
    <property type="evidence" value="ECO:0007669"/>
    <property type="project" value="UniProtKB-KW"/>
</dbReference>
<accession>A0A1T1AR40</accession>
<proteinExistence type="predicted"/>
<evidence type="ECO:0000256" key="1">
    <source>
        <dbReference type="ARBA" id="ARBA00004651"/>
    </source>
</evidence>
<comment type="caution">
    <text evidence="13">The sequence shown here is derived from an EMBL/GenBank/DDBJ whole genome shotgun (WGS) entry which is preliminary data.</text>
</comment>
<keyword evidence="8 11" id="KW-1133">Transmembrane helix</keyword>
<feature type="transmembrane region" description="Helical" evidence="11">
    <location>
        <begin position="154"/>
        <end position="174"/>
    </location>
</feature>
<dbReference type="AlphaFoldDB" id="A0A1T1AR40"/>
<reference evidence="13 14" key="1">
    <citation type="submission" date="2017-01" db="EMBL/GenBank/DDBJ databases">
        <title>Genome sequencing of Rhodoferax fermentans JCM 7819.</title>
        <authorList>
            <person name="Kim Y.J."/>
            <person name="Farh M.E.-A."/>
            <person name="Yang D.-C."/>
        </authorList>
    </citation>
    <scope>NUCLEOTIDE SEQUENCE [LARGE SCALE GENOMIC DNA]</scope>
    <source>
        <strain evidence="13 14">JCM 7819</strain>
    </source>
</reference>
<keyword evidence="6 11" id="KW-0812">Transmembrane</keyword>
<dbReference type="InterPro" id="IPR000620">
    <property type="entry name" value="EamA_dom"/>
</dbReference>
<name>A0A1T1AR40_RHOFE</name>
<feature type="transmembrane region" description="Helical" evidence="11">
    <location>
        <begin position="181"/>
        <end position="200"/>
    </location>
</feature>
<evidence type="ECO:0000313" key="14">
    <source>
        <dbReference type="Proteomes" id="UP000190750"/>
    </source>
</evidence>
<feature type="domain" description="EamA" evidence="12">
    <location>
        <begin position="6"/>
        <end position="136"/>
    </location>
</feature>
<feature type="transmembrane region" description="Helical" evidence="11">
    <location>
        <begin position="120"/>
        <end position="142"/>
    </location>
</feature>
<gene>
    <name evidence="13" type="ORF">RF819_06710</name>
</gene>
<evidence type="ECO:0000256" key="5">
    <source>
        <dbReference type="ARBA" id="ARBA00022556"/>
    </source>
</evidence>
<dbReference type="InterPro" id="IPR000390">
    <property type="entry name" value="Small_drug/metabolite_transptr"/>
</dbReference>
<dbReference type="SUPFAM" id="SSF103481">
    <property type="entry name" value="Multidrug resistance efflux transporter EmrE"/>
    <property type="match status" value="2"/>
</dbReference>
<comment type="subcellular location">
    <subcellularLocation>
        <location evidence="1">Cell membrane</location>
        <topology evidence="1">Multi-pass membrane protein</topology>
    </subcellularLocation>
</comment>
<evidence type="ECO:0000313" key="13">
    <source>
        <dbReference type="EMBL" id="OOV06463.1"/>
    </source>
</evidence>
<keyword evidence="2" id="KW-1003">Cell membrane</keyword>
<feature type="transmembrane region" description="Helical" evidence="11">
    <location>
        <begin position="220"/>
        <end position="240"/>
    </location>
</feature>
<dbReference type="Gene3D" id="1.10.3730.20">
    <property type="match status" value="2"/>
</dbReference>
<dbReference type="EMBL" id="MTJN01000002">
    <property type="protein sequence ID" value="OOV06463.1"/>
    <property type="molecule type" value="Genomic_DNA"/>
</dbReference>
<keyword evidence="9" id="KW-0443">Lipid metabolism</keyword>
<evidence type="ECO:0000259" key="12">
    <source>
        <dbReference type="Pfam" id="PF00892"/>
    </source>
</evidence>
<protein>
    <submittedName>
        <fullName evidence="13">EamA family transporter</fullName>
    </submittedName>
</protein>
<dbReference type="RefSeq" id="WP_078364258.1">
    <property type="nucleotide sequence ID" value="NZ_MTJN01000002.1"/>
</dbReference>
<dbReference type="InterPro" id="IPR037185">
    <property type="entry name" value="EmrE-like"/>
</dbReference>
<feature type="transmembrane region" description="Helical" evidence="11">
    <location>
        <begin position="275"/>
        <end position="292"/>
    </location>
</feature>
<feature type="domain" description="EamA" evidence="12">
    <location>
        <begin position="156"/>
        <end position="290"/>
    </location>
</feature>
<dbReference type="Proteomes" id="UP000190750">
    <property type="component" value="Unassembled WGS sequence"/>
</dbReference>
<evidence type="ECO:0000256" key="2">
    <source>
        <dbReference type="ARBA" id="ARBA00022475"/>
    </source>
</evidence>
<organism evidence="13 14">
    <name type="scientific">Rhodoferax fermentans</name>
    <dbReference type="NCBI Taxonomy" id="28066"/>
    <lineage>
        <taxon>Bacteria</taxon>
        <taxon>Pseudomonadati</taxon>
        <taxon>Pseudomonadota</taxon>
        <taxon>Betaproteobacteria</taxon>
        <taxon>Burkholderiales</taxon>
        <taxon>Comamonadaceae</taxon>
        <taxon>Rhodoferax</taxon>
    </lineage>
</organism>
<dbReference type="PANTHER" id="PTHR30561:SF9">
    <property type="entry name" value="4-AMINO-4-DEOXY-L-ARABINOSE-PHOSPHOUNDECAPRENOL FLIPPASE SUBUNIT ARNF-RELATED"/>
    <property type="match status" value="1"/>
</dbReference>
<evidence type="ECO:0000256" key="7">
    <source>
        <dbReference type="ARBA" id="ARBA00022985"/>
    </source>
</evidence>
<dbReference type="GO" id="GO:0009245">
    <property type="term" value="P:lipid A biosynthetic process"/>
    <property type="evidence" value="ECO:0007669"/>
    <property type="project" value="UniProtKB-KW"/>
</dbReference>